<evidence type="ECO:0000313" key="2">
    <source>
        <dbReference type="Proteomes" id="UP001273209"/>
    </source>
</evidence>
<protein>
    <submittedName>
        <fullName evidence="1">Uncharacterized protein</fullName>
    </submittedName>
</protein>
<dbReference type="Proteomes" id="UP001273209">
    <property type="component" value="Unassembled WGS sequence"/>
</dbReference>
<reference evidence="1" key="1">
    <citation type="submission" date="2023-11" db="EMBL/GenBank/DDBJ databases">
        <title>The genome sequences of three competitors of mushroom-forming fungi.</title>
        <authorList>
            <person name="Beijen E."/>
            <person name="Ohm R.A."/>
        </authorList>
    </citation>
    <scope>NUCLEOTIDE SEQUENCE</scope>
    <source>
        <strain evidence="1">CBS 100526</strain>
    </source>
</reference>
<name>A0AAE1IAG9_9HYPO</name>
<sequence length="77" mass="8421">MSSSFLEPGRSYRTCASALQKAKLVQEGAAAAAAANAKLSSMTDRLHELFPTDVRRTGLHRPIDYGVNFPHLLPWHG</sequence>
<gene>
    <name evidence="1" type="ORF">Triagg1_6706</name>
</gene>
<evidence type="ECO:0000313" key="1">
    <source>
        <dbReference type="EMBL" id="KAK4069911.1"/>
    </source>
</evidence>
<dbReference type="EMBL" id="JAWRVG010000027">
    <property type="protein sequence ID" value="KAK4069911.1"/>
    <property type="molecule type" value="Genomic_DNA"/>
</dbReference>
<organism evidence="1 2">
    <name type="scientific">Trichoderma aggressivum f. europaeum</name>
    <dbReference type="NCBI Taxonomy" id="173218"/>
    <lineage>
        <taxon>Eukaryota</taxon>
        <taxon>Fungi</taxon>
        <taxon>Dikarya</taxon>
        <taxon>Ascomycota</taxon>
        <taxon>Pezizomycotina</taxon>
        <taxon>Sordariomycetes</taxon>
        <taxon>Hypocreomycetidae</taxon>
        <taxon>Hypocreales</taxon>
        <taxon>Hypocreaceae</taxon>
        <taxon>Trichoderma</taxon>
    </lineage>
</organism>
<keyword evidence="2" id="KW-1185">Reference proteome</keyword>
<accession>A0AAE1IAG9</accession>
<dbReference type="GeneID" id="87921265"/>
<comment type="caution">
    <text evidence="1">The sequence shown here is derived from an EMBL/GenBank/DDBJ whole genome shotgun (WGS) entry which is preliminary data.</text>
</comment>
<dbReference type="RefSeq" id="XP_062754322.1">
    <property type="nucleotide sequence ID" value="XM_062901360.1"/>
</dbReference>
<dbReference type="AlphaFoldDB" id="A0AAE1IAG9"/>
<proteinExistence type="predicted"/>